<dbReference type="KEGG" id="mvs:MVIS_0484"/>
<keyword evidence="5" id="KW-1185">Reference proteome</keyword>
<gene>
    <name evidence="3" type="ORF">MT2528_0201</name>
    <name evidence="4" type="ORF">NVI5450_0186</name>
</gene>
<feature type="transmembrane region" description="Helical" evidence="1">
    <location>
        <begin position="37"/>
        <end position="63"/>
    </location>
</feature>
<keyword evidence="1" id="KW-0472">Membrane</keyword>
<protein>
    <recommendedName>
        <fullName evidence="2">VTT domain-containing protein</fullName>
    </recommendedName>
</protein>
<dbReference type="PANTHER" id="PTHR42709:SF4">
    <property type="entry name" value="INNER MEMBRANE PROTEIN YQAA"/>
    <property type="match status" value="1"/>
</dbReference>
<name>A0A090IFI9_9GAMM</name>
<evidence type="ECO:0000259" key="2">
    <source>
        <dbReference type="Pfam" id="PF09335"/>
    </source>
</evidence>
<accession>A0A090IFI9</accession>
<dbReference type="GeneID" id="61293937"/>
<dbReference type="AlphaFoldDB" id="A0A090IFI9"/>
<feature type="domain" description="VTT" evidence="2">
    <location>
        <begin position="23"/>
        <end position="135"/>
    </location>
</feature>
<sequence length="139" mass="15866">MGLWLLFLSSFTSATILPGSSEILLTAMLVEGSWSHWQLFIMATSGNVLGSILTFYMGYFIYAKKPIDFSENKHYRRVHGVIQRWGWSSLLFSWLPVFGDVFCLLAGWLRLNPVLSFIAIMLGKAIRYAIIIWFMSSIS</sequence>
<dbReference type="Proteomes" id="UP000183794">
    <property type="component" value="Unassembled WGS sequence"/>
</dbReference>
<evidence type="ECO:0000313" key="4">
    <source>
        <dbReference type="EMBL" id="SGY82653.1"/>
    </source>
</evidence>
<dbReference type="PATRIC" id="fig|80854.5.peg.512"/>
<keyword evidence="1" id="KW-1133">Transmembrane helix</keyword>
<feature type="transmembrane region" description="Helical" evidence="1">
    <location>
        <begin position="84"/>
        <end position="108"/>
    </location>
</feature>
<evidence type="ECO:0000256" key="1">
    <source>
        <dbReference type="SAM" id="Phobius"/>
    </source>
</evidence>
<evidence type="ECO:0000313" key="5">
    <source>
        <dbReference type="Proteomes" id="UP000182660"/>
    </source>
</evidence>
<dbReference type="RefSeq" id="WP_045108938.1">
    <property type="nucleotide sequence ID" value="NZ_CAWQZC010000077.1"/>
</dbReference>
<feature type="transmembrane region" description="Helical" evidence="1">
    <location>
        <begin position="114"/>
        <end position="135"/>
    </location>
</feature>
<reference evidence="4 6" key="1">
    <citation type="submission" date="2016-11" db="EMBL/GenBank/DDBJ databases">
        <authorList>
            <person name="Jaros S."/>
            <person name="Januszkiewicz K."/>
            <person name="Wedrychowicz H."/>
        </authorList>
    </citation>
    <scope>NUCLEOTIDE SEQUENCE [LARGE SCALE GENOMIC DNA]</scope>
    <source>
        <strain evidence="4">NVI 5450</strain>
    </source>
</reference>
<dbReference type="HOGENOM" id="CLU_125997_1_0_6"/>
<dbReference type="Proteomes" id="UP000182660">
    <property type="component" value="Unassembled WGS sequence"/>
</dbReference>
<evidence type="ECO:0000313" key="6">
    <source>
        <dbReference type="Proteomes" id="UP000183794"/>
    </source>
</evidence>
<dbReference type="EMBL" id="FPLJ01000006">
    <property type="protein sequence ID" value="SGY82214.1"/>
    <property type="molecule type" value="Genomic_DNA"/>
</dbReference>
<dbReference type="PANTHER" id="PTHR42709">
    <property type="entry name" value="ALKALINE PHOSPHATASE LIKE PROTEIN"/>
    <property type="match status" value="1"/>
</dbReference>
<dbReference type="Pfam" id="PF09335">
    <property type="entry name" value="VTT_dom"/>
    <property type="match status" value="1"/>
</dbReference>
<dbReference type="InterPro" id="IPR051311">
    <property type="entry name" value="DedA_domain"/>
</dbReference>
<keyword evidence="1" id="KW-0812">Transmembrane</keyword>
<evidence type="ECO:0000313" key="3">
    <source>
        <dbReference type="EMBL" id="SGY82214.1"/>
    </source>
</evidence>
<dbReference type="OrthoDB" id="9814483at2"/>
<reference evidence="3 5" key="2">
    <citation type="submission" date="2016-11" db="EMBL/GenBank/DDBJ databases">
        <authorList>
            <person name="Klemetsen T."/>
        </authorList>
    </citation>
    <scope>NUCLEOTIDE SEQUENCE [LARGE SCALE GENOMIC DNA]</scope>
    <source>
        <strain evidence="3">MT 2528</strain>
    </source>
</reference>
<dbReference type="STRING" id="80854.MVIS_0484"/>
<proteinExistence type="predicted"/>
<dbReference type="EMBL" id="FPLD01000005">
    <property type="protein sequence ID" value="SGY82653.1"/>
    <property type="molecule type" value="Genomic_DNA"/>
</dbReference>
<dbReference type="InterPro" id="IPR032816">
    <property type="entry name" value="VTT_dom"/>
</dbReference>
<dbReference type="GO" id="GO:0005886">
    <property type="term" value="C:plasma membrane"/>
    <property type="evidence" value="ECO:0007669"/>
    <property type="project" value="UniProtKB-ARBA"/>
</dbReference>
<organism evidence="4 6">
    <name type="scientific">Moritella viscosa</name>
    <dbReference type="NCBI Taxonomy" id="80854"/>
    <lineage>
        <taxon>Bacteria</taxon>
        <taxon>Pseudomonadati</taxon>
        <taxon>Pseudomonadota</taxon>
        <taxon>Gammaproteobacteria</taxon>
        <taxon>Alteromonadales</taxon>
        <taxon>Moritellaceae</taxon>
        <taxon>Moritella</taxon>
    </lineage>
</organism>